<name>A0ABQ5N0C8_9CLOT</name>
<evidence type="ECO:0000256" key="10">
    <source>
        <dbReference type="ARBA" id="ARBA00022692"/>
    </source>
</evidence>
<comment type="catalytic activity">
    <reaction evidence="20">
        <text>Preferential cleavage: (Ac)2-L-Lys-D-Ala-|-D-Ala. Also transpeptidation of peptidyl-alanyl moieties that are N-acyl substituents of D-alanine.</text>
        <dbReference type="EC" id="3.4.16.4"/>
    </reaction>
</comment>
<feature type="domain" description="Glycosyl transferase family 51" evidence="26">
    <location>
        <begin position="72"/>
        <end position="252"/>
    </location>
</feature>
<dbReference type="RefSeq" id="WP_264847913.1">
    <property type="nucleotide sequence ID" value="NZ_BRXR01000001.1"/>
</dbReference>
<dbReference type="Proteomes" id="UP001208567">
    <property type="component" value="Unassembled WGS sequence"/>
</dbReference>
<keyword evidence="28" id="KW-1185">Reference proteome</keyword>
<keyword evidence="19" id="KW-0961">Cell wall biogenesis/degradation</keyword>
<keyword evidence="13" id="KW-0735">Signal-anchor</keyword>
<keyword evidence="11" id="KW-0378">Hydrolase</keyword>
<reference evidence="27 28" key="1">
    <citation type="journal article" date="2024" name="Int. J. Syst. Evol. Microbiol.">
        <title>Clostridium omnivorum sp. nov., isolated from anoxic soil under the treatment of reductive soil disinfestation.</title>
        <authorList>
            <person name="Ueki A."/>
            <person name="Tonouchi A."/>
            <person name="Kaku N."/>
            <person name="Honma S."/>
            <person name="Ueki K."/>
        </authorList>
    </citation>
    <scope>NUCLEOTIDE SEQUENCE [LARGE SCALE GENOMIC DNA]</scope>
    <source>
        <strain evidence="27 28">E14</strain>
    </source>
</reference>
<dbReference type="EC" id="3.4.16.4" evidence="3"/>
<feature type="domain" description="Penicillin-binding protein transpeptidase" evidence="25">
    <location>
        <begin position="358"/>
        <end position="622"/>
    </location>
</feature>
<dbReference type="SUPFAM" id="SSF56601">
    <property type="entry name" value="beta-lactamase/transpeptidase-like"/>
    <property type="match status" value="1"/>
</dbReference>
<dbReference type="Pfam" id="PF00905">
    <property type="entry name" value="Transpeptidase"/>
    <property type="match status" value="1"/>
</dbReference>
<dbReference type="EMBL" id="BRXR01000001">
    <property type="protein sequence ID" value="GLC28651.1"/>
    <property type="molecule type" value="Genomic_DNA"/>
</dbReference>
<evidence type="ECO:0000256" key="2">
    <source>
        <dbReference type="ARBA" id="ARBA00004401"/>
    </source>
</evidence>
<evidence type="ECO:0000256" key="16">
    <source>
        <dbReference type="ARBA" id="ARBA00023136"/>
    </source>
</evidence>
<evidence type="ECO:0000256" key="8">
    <source>
        <dbReference type="ARBA" id="ARBA00022676"/>
    </source>
</evidence>
<keyword evidence="6" id="KW-0121">Carboxypeptidase</keyword>
<feature type="region of interest" description="Disordered" evidence="23">
    <location>
        <begin position="744"/>
        <end position="814"/>
    </location>
</feature>
<evidence type="ECO:0000256" key="7">
    <source>
        <dbReference type="ARBA" id="ARBA00022670"/>
    </source>
</evidence>
<keyword evidence="14" id="KW-0573">Peptidoglycan synthesis</keyword>
<evidence type="ECO:0000256" key="18">
    <source>
        <dbReference type="ARBA" id="ARBA00023268"/>
    </source>
</evidence>
<gene>
    <name evidence="27" type="primary">pbpA_1</name>
    <name evidence="27" type="ORF">bsdE14_00610</name>
</gene>
<keyword evidence="9" id="KW-0808">Transferase</keyword>
<comment type="function">
    <text evidence="1">Cell wall formation. Synthesis of cross-linked peptidoglycan from the lipid intermediates. The enzyme has a penicillin-insensitive transglycosylase N-terminal domain (formation of linear glycan strands) and a penicillin-sensitive transpeptidase C-terminal domain (cross-linking of the peptide subunits).</text>
</comment>
<dbReference type="PANTHER" id="PTHR32282">
    <property type="entry name" value="BINDING PROTEIN TRANSPEPTIDASE, PUTATIVE-RELATED"/>
    <property type="match status" value="1"/>
</dbReference>
<organism evidence="27 28">
    <name type="scientific">Clostridium omnivorum</name>
    <dbReference type="NCBI Taxonomy" id="1604902"/>
    <lineage>
        <taxon>Bacteria</taxon>
        <taxon>Bacillati</taxon>
        <taxon>Bacillota</taxon>
        <taxon>Clostridia</taxon>
        <taxon>Eubacteriales</taxon>
        <taxon>Clostridiaceae</taxon>
        <taxon>Clostridium</taxon>
    </lineage>
</organism>
<evidence type="ECO:0000256" key="11">
    <source>
        <dbReference type="ARBA" id="ARBA00022801"/>
    </source>
</evidence>
<evidence type="ECO:0000256" key="14">
    <source>
        <dbReference type="ARBA" id="ARBA00022984"/>
    </source>
</evidence>
<dbReference type="NCBIfam" id="TIGR02074">
    <property type="entry name" value="PBP_1a_fam"/>
    <property type="match status" value="1"/>
</dbReference>
<accession>A0ABQ5N0C8</accession>
<evidence type="ECO:0000256" key="5">
    <source>
        <dbReference type="ARBA" id="ARBA00022475"/>
    </source>
</evidence>
<dbReference type="EC" id="2.4.99.28" evidence="21"/>
<dbReference type="InterPro" id="IPR036950">
    <property type="entry name" value="PBP_transglycosylase"/>
</dbReference>
<evidence type="ECO:0000256" key="21">
    <source>
        <dbReference type="ARBA" id="ARBA00044770"/>
    </source>
</evidence>
<evidence type="ECO:0000256" key="6">
    <source>
        <dbReference type="ARBA" id="ARBA00022645"/>
    </source>
</evidence>
<evidence type="ECO:0000313" key="28">
    <source>
        <dbReference type="Proteomes" id="UP001208567"/>
    </source>
</evidence>
<protein>
    <recommendedName>
        <fullName evidence="4">Penicillin-binding protein 1A</fullName>
        <ecNumber evidence="21">2.4.99.28</ecNumber>
        <ecNumber evidence="3">3.4.16.4</ecNumber>
    </recommendedName>
</protein>
<evidence type="ECO:0000256" key="15">
    <source>
        <dbReference type="ARBA" id="ARBA00022989"/>
    </source>
</evidence>
<comment type="catalytic activity">
    <reaction evidence="22">
        <text>[GlcNAc-(1-&gt;4)-Mur2Ac(oyl-L-Ala-gamma-D-Glu-L-Lys-D-Ala-D-Ala)](n)-di-trans,octa-cis-undecaprenyl diphosphate + beta-D-GlcNAc-(1-&gt;4)-Mur2Ac(oyl-L-Ala-gamma-D-Glu-L-Lys-D-Ala-D-Ala)-di-trans,octa-cis-undecaprenyl diphosphate = [GlcNAc-(1-&gt;4)-Mur2Ac(oyl-L-Ala-gamma-D-Glu-L-Lys-D-Ala-D-Ala)](n+1)-di-trans,octa-cis-undecaprenyl diphosphate + di-trans,octa-cis-undecaprenyl diphosphate + H(+)</text>
        <dbReference type="Rhea" id="RHEA:23708"/>
        <dbReference type="Rhea" id="RHEA-COMP:9602"/>
        <dbReference type="Rhea" id="RHEA-COMP:9603"/>
        <dbReference type="ChEBI" id="CHEBI:15378"/>
        <dbReference type="ChEBI" id="CHEBI:58405"/>
        <dbReference type="ChEBI" id="CHEBI:60033"/>
        <dbReference type="ChEBI" id="CHEBI:78435"/>
        <dbReference type="EC" id="2.4.99.28"/>
    </reaction>
</comment>
<keyword evidence="8" id="KW-0328">Glycosyltransferase</keyword>
<dbReference type="InterPro" id="IPR001460">
    <property type="entry name" value="PCN-bd_Tpept"/>
</dbReference>
<evidence type="ECO:0000256" key="22">
    <source>
        <dbReference type="ARBA" id="ARBA00049902"/>
    </source>
</evidence>
<evidence type="ECO:0000256" key="20">
    <source>
        <dbReference type="ARBA" id="ARBA00034000"/>
    </source>
</evidence>
<keyword evidence="15 24" id="KW-1133">Transmembrane helix</keyword>
<evidence type="ECO:0000256" key="19">
    <source>
        <dbReference type="ARBA" id="ARBA00023316"/>
    </source>
</evidence>
<feature type="compositionally biased region" description="Low complexity" evidence="23">
    <location>
        <begin position="759"/>
        <end position="800"/>
    </location>
</feature>
<evidence type="ECO:0000256" key="4">
    <source>
        <dbReference type="ARBA" id="ARBA00018638"/>
    </source>
</evidence>
<feature type="transmembrane region" description="Helical" evidence="24">
    <location>
        <begin position="20"/>
        <end position="43"/>
    </location>
</feature>
<evidence type="ECO:0000256" key="1">
    <source>
        <dbReference type="ARBA" id="ARBA00002624"/>
    </source>
</evidence>
<sequence>MQESKKKKKKKTSFKVLKIVLITLLSIIILSGVALGGVVLAIINTAPPLDVNEILTLNEPSIIYDSNDKYMDNVITDEKRTVVSIKDMPDNLKHAFVSIEDERFYTHKGVDPRRLAGVVYIDIMNKIKHVNTLQGASTITQQLISNTLLSKEVTIKRKVQEMYLAVELEKRLSKDQILEAYMNTIFLGGTAHGVEAAANQYFNKSVKDLSLIECAYIAGVPQSPSVYYPFSDSAKKNPSVYLNRTKSVLSKMYENGYIKKDQYDAAIKDLSDKKLAFQQPSATANKMNYEWFSLPAIVQVKNDLKAQYHYNDSEINSLLMYGGLKIYTTMDRSLQDAAKKVLDDNKNYGNLSVQPQASAVIMDYHTGEVKTIIGGRGEQPARSFNRAAFNGSKEFLKPVGSSIKPLTVYSAAIDSNLATAATVVEDSPLPEEIGKKYGPPGQPYNPRNYETGYFSGDVTIREAIKKSINLVAIKLEDKIGLKTGAAYGEKYGLPLVNQDKQSISALSLGQLTYGSNTLTMAAAYGVFGNNGVYTEPRLYRKVVDKRGITILETKPNTRKVLSPQSAYIMFDLLKGPTSEGGTAPNARFSSMPVVGKTGTSGDKQDFWFCGLTPYYSGAVWIGDDKPKKHDDISSATSAGIWQKIMAEAHKNLPVKDIERPSGIVTASVCADSGKIPTDLCAKDPRGNRTITDIFAEGTVPASLCDAHVEAKINKLNGKLANENTPPDLIETRVFIKKEYADGDKDKPYILPTEYDDTKPSIPTTPITPTNPPNNTNTNTNTNTTGGSTNNTTTGNTNTGGVNQDNSGTTNNTSH</sequence>
<evidence type="ECO:0000256" key="24">
    <source>
        <dbReference type="SAM" id="Phobius"/>
    </source>
</evidence>
<evidence type="ECO:0000259" key="26">
    <source>
        <dbReference type="Pfam" id="PF00912"/>
    </source>
</evidence>
<dbReference type="Pfam" id="PF00912">
    <property type="entry name" value="Transgly"/>
    <property type="match status" value="1"/>
</dbReference>
<keyword evidence="10 24" id="KW-0812">Transmembrane</keyword>
<proteinExistence type="predicted"/>
<evidence type="ECO:0000313" key="27">
    <source>
        <dbReference type="EMBL" id="GLC28651.1"/>
    </source>
</evidence>
<keyword evidence="7" id="KW-0645">Protease</keyword>
<evidence type="ECO:0000256" key="3">
    <source>
        <dbReference type="ARBA" id="ARBA00012448"/>
    </source>
</evidence>
<dbReference type="SUPFAM" id="SSF53955">
    <property type="entry name" value="Lysozyme-like"/>
    <property type="match status" value="1"/>
</dbReference>
<dbReference type="InterPro" id="IPR050396">
    <property type="entry name" value="Glycosyltr_51/Transpeptidase"/>
</dbReference>
<dbReference type="InterPro" id="IPR012338">
    <property type="entry name" value="Beta-lactam/transpept-like"/>
</dbReference>
<keyword evidence="5" id="KW-1003">Cell membrane</keyword>
<dbReference type="InterPro" id="IPR001264">
    <property type="entry name" value="Glyco_trans_51"/>
</dbReference>
<comment type="caution">
    <text evidence="27">The sequence shown here is derived from an EMBL/GenBank/DDBJ whole genome shotgun (WGS) entry which is preliminary data.</text>
</comment>
<evidence type="ECO:0000256" key="9">
    <source>
        <dbReference type="ARBA" id="ARBA00022679"/>
    </source>
</evidence>
<keyword evidence="12" id="KW-0133">Cell shape</keyword>
<feature type="compositionally biased region" description="Polar residues" evidence="23">
    <location>
        <begin position="801"/>
        <end position="814"/>
    </location>
</feature>
<keyword evidence="16 24" id="KW-0472">Membrane</keyword>
<evidence type="ECO:0000256" key="13">
    <source>
        <dbReference type="ARBA" id="ARBA00022968"/>
    </source>
</evidence>
<evidence type="ECO:0000256" key="23">
    <source>
        <dbReference type="SAM" id="MobiDB-lite"/>
    </source>
</evidence>
<comment type="subcellular location">
    <subcellularLocation>
        <location evidence="2">Cell membrane</location>
        <topology evidence="2">Single-pass type II membrane protein</topology>
    </subcellularLocation>
</comment>
<dbReference type="Gene3D" id="3.40.710.10">
    <property type="entry name" value="DD-peptidase/beta-lactamase superfamily"/>
    <property type="match status" value="1"/>
</dbReference>
<evidence type="ECO:0000256" key="17">
    <source>
        <dbReference type="ARBA" id="ARBA00023251"/>
    </source>
</evidence>
<evidence type="ECO:0000256" key="12">
    <source>
        <dbReference type="ARBA" id="ARBA00022960"/>
    </source>
</evidence>
<dbReference type="InterPro" id="IPR023346">
    <property type="entry name" value="Lysozyme-like_dom_sf"/>
</dbReference>
<dbReference type="PANTHER" id="PTHR32282:SF11">
    <property type="entry name" value="PENICILLIN-BINDING PROTEIN 1B"/>
    <property type="match status" value="1"/>
</dbReference>
<keyword evidence="18" id="KW-0511">Multifunctional enzyme</keyword>
<keyword evidence="17" id="KW-0046">Antibiotic resistance</keyword>
<dbReference type="Gene3D" id="1.10.3810.10">
    <property type="entry name" value="Biosynthetic peptidoglycan transglycosylase-like"/>
    <property type="match status" value="1"/>
</dbReference>
<evidence type="ECO:0000259" key="25">
    <source>
        <dbReference type="Pfam" id="PF00905"/>
    </source>
</evidence>